<evidence type="ECO:0000256" key="1">
    <source>
        <dbReference type="ARBA" id="ARBA00008791"/>
    </source>
</evidence>
<comment type="similarity">
    <text evidence="1">Belongs to the universal stress protein A family.</text>
</comment>
<dbReference type="PANTHER" id="PTHR46268">
    <property type="entry name" value="STRESS RESPONSE PROTEIN NHAX"/>
    <property type="match status" value="1"/>
</dbReference>
<dbReference type="OrthoDB" id="9792500at2"/>
<dbReference type="Pfam" id="PF00582">
    <property type="entry name" value="Usp"/>
    <property type="match status" value="1"/>
</dbReference>
<keyword evidence="4" id="KW-1185">Reference proteome</keyword>
<dbReference type="InterPro" id="IPR006016">
    <property type="entry name" value="UspA"/>
</dbReference>
<evidence type="ECO:0000313" key="3">
    <source>
        <dbReference type="EMBL" id="RRD01208.1"/>
    </source>
</evidence>
<dbReference type="Proteomes" id="UP000267535">
    <property type="component" value="Unassembled WGS sequence"/>
</dbReference>
<dbReference type="PRINTS" id="PR01438">
    <property type="entry name" value="UNVRSLSTRESS"/>
</dbReference>
<name>A0A3P1SVZ5_9GAMM</name>
<dbReference type="RefSeq" id="WP_124924280.1">
    <property type="nucleotide sequence ID" value="NZ_BMOH01000001.1"/>
</dbReference>
<reference evidence="3 4" key="1">
    <citation type="submission" date="2018-11" db="EMBL/GenBank/DDBJ databases">
        <title>The draft genome sequence of Amphritea balenae JAMM 1525T.</title>
        <authorList>
            <person name="Fang Z."/>
            <person name="Zhang Y."/>
            <person name="Han X."/>
        </authorList>
    </citation>
    <scope>NUCLEOTIDE SEQUENCE [LARGE SCALE GENOMIC DNA]</scope>
    <source>
        <strain evidence="3 4">JAMM 1525</strain>
    </source>
</reference>
<evidence type="ECO:0000259" key="2">
    <source>
        <dbReference type="Pfam" id="PF00582"/>
    </source>
</evidence>
<dbReference type="PANTHER" id="PTHR46268:SF6">
    <property type="entry name" value="UNIVERSAL STRESS PROTEIN UP12"/>
    <property type="match status" value="1"/>
</dbReference>
<dbReference type="Gene3D" id="3.40.50.620">
    <property type="entry name" value="HUPs"/>
    <property type="match status" value="1"/>
</dbReference>
<evidence type="ECO:0000313" key="4">
    <source>
        <dbReference type="Proteomes" id="UP000267535"/>
    </source>
</evidence>
<dbReference type="AlphaFoldDB" id="A0A3P1SVZ5"/>
<dbReference type="EMBL" id="RQXV01000001">
    <property type="protein sequence ID" value="RRD01208.1"/>
    <property type="molecule type" value="Genomic_DNA"/>
</dbReference>
<dbReference type="SUPFAM" id="SSF52402">
    <property type="entry name" value="Adenine nucleotide alpha hydrolases-like"/>
    <property type="match status" value="1"/>
</dbReference>
<accession>A0A3P1SVZ5</accession>
<organism evidence="3 4">
    <name type="scientific">Amphritea balenae</name>
    <dbReference type="NCBI Taxonomy" id="452629"/>
    <lineage>
        <taxon>Bacteria</taxon>
        <taxon>Pseudomonadati</taxon>
        <taxon>Pseudomonadota</taxon>
        <taxon>Gammaproteobacteria</taxon>
        <taxon>Oceanospirillales</taxon>
        <taxon>Oceanospirillaceae</taxon>
        <taxon>Amphritea</taxon>
    </lineage>
</organism>
<proteinExistence type="inferred from homology"/>
<feature type="domain" description="UspA" evidence="2">
    <location>
        <begin position="1"/>
        <end position="140"/>
    </location>
</feature>
<dbReference type="CDD" id="cd00293">
    <property type="entry name" value="USP-like"/>
    <property type="match status" value="1"/>
</dbReference>
<protein>
    <recommendedName>
        <fullName evidence="2">UspA domain-containing protein</fullName>
    </recommendedName>
</protein>
<gene>
    <name evidence="3" type="ORF">EHS89_01200</name>
</gene>
<sequence length="146" mass="16176">MYSDILIPLDLSHKEQAEELAAVAGKLAAGEQARLHLLYVDQSFIHRASYPQLDESELTGHKSDAQQQMKYLLTDLAKNLELVIHCRNGTAHDQILESAAELDVDAIVMMARKPGISSYFIGSNAERVVRHAPCSVFVIRSENSNS</sequence>
<dbReference type="InterPro" id="IPR014729">
    <property type="entry name" value="Rossmann-like_a/b/a_fold"/>
</dbReference>
<dbReference type="InterPro" id="IPR006015">
    <property type="entry name" value="Universal_stress_UspA"/>
</dbReference>
<comment type="caution">
    <text evidence="3">The sequence shown here is derived from an EMBL/GenBank/DDBJ whole genome shotgun (WGS) entry which is preliminary data.</text>
</comment>